<dbReference type="InterPro" id="IPR012451">
    <property type="entry name" value="DUF1656"/>
</dbReference>
<dbReference type="Pfam" id="PF07869">
    <property type="entry name" value="DUF1656"/>
    <property type="match status" value="1"/>
</dbReference>
<evidence type="ECO:0000256" key="3">
    <source>
        <dbReference type="ARBA" id="ARBA00022989"/>
    </source>
</evidence>
<evidence type="ECO:0000256" key="4">
    <source>
        <dbReference type="ARBA" id="ARBA00023136"/>
    </source>
</evidence>
<comment type="caution">
    <text evidence="6">The sequence shown here is derived from an EMBL/GenBank/DDBJ whole genome shotgun (WGS) entry which is preliminary data.</text>
</comment>
<reference evidence="6 7" key="1">
    <citation type="submission" date="2019-06" db="EMBL/GenBank/DDBJ databases">
        <title>Sorghum-associated microbial communities from plants grown in Nebraska, USA.</title>
        <authorList>
            <person name="Schachtman D."/>
        </authorList>
    </citation>
    <scope>NUCLEOTIDE SEQUENCE [LARGE SCALE GENOMIC DNA]</scope>
    <source>
        <strain evidence="6 7">T529</strain>
    </source>
</reference>
<evidence type="ECO:0000256" key="5">
    <source>
        <dbReference type="SAM" id="Phobius"/>
    </source>
</evidence>
<keyword evidence="1" id="KW-1003">Cell membrane</keyword>
<evidence type="ECO:0000256" key="1">
    <source>
        <dbReference type="ARBA" id="ARBA00022475"/>
    </source>
</evidence>
<keyword evidence="2 5" id="KW-0812">Transmembrane</keyword>
<dbReference type="EMBL" id="VIVL01000010">
    <property type="protein sequence ID" value="TWD77072.1"/>
    <property type="molecule type" value="Genomic_DNA"/>
</dbReference>
<proteinExistence type="predicted"/>
<evidence type="ECO:0000256" key="2">
    <source>
        <dbReference type="ARBA" id="ARBA00022692"/>
    </source>
</evidence>
<dbReference type="AlphaFoldDB" id="A0A561BEB2"/>
<dbReference type="RefSeq" id="WP_145746301.1">
    <property type="nucleotide sequence ID" value="NZ_VIVL01000010.1"/>
</dbReference>
<dbReference type="Proteomes" id="UP000319722">
    <property type="component" value="Unassembled WGS sequence"/>
</dbReference>
<keyword evidence="4 5" id="KW-0472">Membrane</keyword>
<keyword evidence="3 5" id="KW-1133">Transmembrane helix</keyword>
<accession>A0A561BEB2</accession>
<name>A0A561BEB2_9BURK</name>
<evidence type="ECO:0000313" key="6">
    <source>
        <dbReference type="EMBL" id="TWD77072.1"/>
    </source>
</evidence>
<protein>
    <submittedName>
        <fullName evidence="6">Uncharacterized protein DUF1656</fullName>
    </submittedName>
</protein>
<sequence>MIEVNLLGVQLPWLLLLAAGALPCAWATRRLLAIVGAYRWIWHPALFDVALYVLLLCALASLTGATTASS</sequence>
<gene>
    <name evidence="6" type="ORF">FB547_11034</name>
</gene>
<feature type="transmembrane region" description="Helical" evidence="5">
    <location>
        <begin position="45"/>
        <end position="65"/>
    </location>
</feature>
<evidence type="ECO:0000313" key="7">
    <source>
        <dbReference type="Proteomes" id="UP000319722"/>
    </source>
</evidence>
<organism evidence="6 7">
    <name type="scientific">Variovorax beijingensis</name>
    <dbReference type="NCBI Taxonomy" id="2496117"/>
    <lineage>
        <taxon>Bacteria</taxon>
        <taxon>Pseudomonadati</taxon>
        <taxon>Pseudomonadota</taxon>
        <taxon>Betaproteobacteria</taxon>
        <taxon>Burkholderiales</taxon>
        <taxon>Comamonadaceae</taxon>
        <taxon>Variovorax</taxon>
    </lineage>
</organism>